<accession>I3EIL2</accession>
<evidence type="ECO:0000313" key="3">
    <source>
        <dbReference type="Proteomes" id="UP000002872"/>
    </source>
</evidence>
<evidence type="ECO:0000313" key="2">
    <source>
        <dbReference type="EMBL" id="EIJ89059.1"/>
    </source>
</evidence>
<dbReference type="OMA" id="ECITVCF"/>
<dbReference type="Proteomes" id="UP000002872">
    <property type="component" value="Unassembled WGS sequence"/>
</dbReference>
<dbReference type="AlphaFoldDB" id="I3EIL2"/>
<feature type="region of interest" description="Disordered" evidence="1">
    <location>
        <begin position="116"/>
        <end position="139"/>
    </location>
</feature>
<name>I3EIL2_NEMP3</name>
<keyword evidence="3" id="KW-1185">Reference proteome</keyword>
<proteinExistence type="predicted"/>
<dbReference type="InterPro" id="IPR031533">
    <property type="entry name" value="DUF5093"/>
</dbReference>
<dbReference type="OrthoDB" id="2192618at2759"/>
<dbReference type="InParanoid" id="I3EIL2"/>
<dbReference type="EMBL" id="GL870877">
    <property type="protein sequence ID" value="EIJ89059.1"/>
    <property type="molecule type" value="Genomic_DNA"/>
</dbReference>
<organism evidence="2 3">
    <name type="scientific">Nematocida parisii (strain ERTm3)</name>
    <name type="common">Nematode killer fungus</name>
    <dbReference type="NCBI Taxonomy" id="935791"/>
    <lineage>
        <taxon>Eukaryota</taxon>
        <taxon>Fungi</taxon>
        <taxon>Fungi incertae sedis</taxon>
        <taxon>Microsporidia</taxon>
        <taxon>Nematocida</taxon>
    </lineage>
</organism>
<reference evidence="2" key="1">
    <citation type="submission" date="2011-01" db="EMBL/GenBank/DDBJ databases">
        <title>The Genome Sequence of Nematocida parisii strain ERTm3.</title>
        <authorList>
            <consortium name="The Broad Institute Genome Sequencing Platform"/>
            <consortium name="The Broad Institute Genome Sequencing Center for Infectious Disease"/>
            <person name="Cuomo C."/>
            <person name="Troemel E."/>
            <person name="Young S.K."/>
            <person name="Zeng Q."/>
            <person name="Gargeya S."/>
            <person name="Fitzgerald M."/>
            <person name="Haas B."/>
            <person name="Abouelleil A."/>
            <person name="Alvarado L."/>
            <person name="Arachchi H.M."/>
            <person name="Berlin A."/>
            <person name="Chapman S.B."/>
            <person name="Gearin G."/>
            <person name="Goldberg J."/>
            <person name="Griggs A."/>
            <person name="Gujja S."/>
            <person name="Hansen M."/>
            <person name="Heiman D."/>
            <person name="Howarth C."/>
            <person name="Larimer J."/>
            <person name="Lui A."/>
            <person name="MacDonald P.J.P."/>
            <person name="McCowen C."/>
            <person name="Montmayeur A."/>
            <person name="Murphy C."/>
            <person name="Neiman D."/>
            <person name="Pearson M."/>
            <person name="Priest M."/>
            <person name="Roberts A."/>
            <person name="Saif S."/>
            <person name="Shea T."/>
            <person name="Sisk P."/>
            <person name="Stolte C."/>
            <person name="Sykes S."/>
            <person name="Wortman J."/>
            <person name="Nusbaum C."/>
            <person name="Birren B."/>
        </authorList>
    </citation>
    <scope>NUCLEOTIDE SEQUENCE</scope>
    <source>
        <strain evidence="2">ERTm3</strain>
    </source>
</reference>
<dbReference type="VEuPathDB" id="MicrosporidiaDB:NEQG_00878"/>
<dbReference type="HOGENOM" id="CLU_1845628_0_0_1"/>
<dbReference type="Pfam" id="PF17011">
    <property type="entry name" value="DUF5093"/>
    <property type="match status" value="1"/>
</dbReference>
<protein>
    <submittedName>
        <fullName evidence="2">Uncharacterized protein</fullName>
    </submittedName>
</protein>
<gene>
    <name evidence="2" type="ORF">NEQG_00878</name>
</gene>
<evidence type="ECO:0000256" key="1">
    <source>
        <dbReference type="SAM" id="MobiDB-lite"/>
    </source>
</evidence>
<sequence length="139" mass="15717">MAVECITVCFPFKLQSTEFKSQYPTPVLRQEGTVAFTLPFNALINVSSEKSYTVSYTKKQKNDGTEAGFIYQIIIDFTSINDAIDFCSNPIIHVSYNEVSDLSSLDKKLEEASDLLEKTGQSWRKKRKAETDEDGYFTA</sequence>